<dbReference type="InterPro" id="IPR010736">
    <property type="entry name" value="SHIPPO-rpt"/>
</dbReference>
<dbReference type="EMBL" id="CAJNOC010000304">
    <property type="protein sequence ID" value="CAF0742022.1"/>
    <property type="molecule type" value="Genomic_DNA"/>
</dbReference>
<reference evidence="5" key="1">
    <citation type="submission" date="2021-02" db="EMBL/GenBank/DDBJ databases">
        <authorList>
            <person name="Nowell W R."/>
        </authorList>
    </citation>
    <scope>NUCLEOTIDE SEQUENCE</scope>
    <source>
        <strain evidence="5">Ploen Becks lab</strain>
    </source>
</reference>
<evidence type="ECO:0000256" key="2">
    <source>
        <dbReference type="ARBA" id="ARBA00004496"/>
    </source>
</evidence>
<dbReference type="GO" id="GO:0005737">
    <property type="term" value="C:cytoplasm"/>
    <property type="evidence" value="ECO:0007669"/>
    <property type="project" value="UniProtKB-SubCell"/>
</dbReference>
<evidence type="ECO:0000256" key="3">
    <source>
        <dbReference type="ARBA" id="ARBA00022490"/>
    </source>
</evidence>
<dbReference type="OrthoDB" id="6228811at2759"/>
<comment type="subcellular location">
    <subcellularLocation>
        <location evidence="2">Cytoplasm</location>
    </subcellularLocation>
    <subcellularLocation>
        <location evidence="1">Nucleus</location>
    </subcellularLocation>
</comment>
<dbReference type="GO" id="GO:0001939">
    <property type="term" value="C:female pronucleus"/>
    <property type="evidence" value="ECO:0007669"/>
    <property type="project" value="TreeGrafter"/>
</dbReference>
<name>A0A813NMS7_9BILA</name>
<dbReference type="GO" id="GO:0003682">
    <property type="term" value="F:chromatin binding"/>
    <property type="evidence" value="ECO:0007669"/>
    <property type="project" value="TreeGrafter"/>
</dbReference>
<evidence type="ECO:0000313" key="5">
    <source>
        <dbReference type="EMBL" id="CAF0742022.1"/>
    </source>
</evidence>
<evidence type="ECO:0000256" key="4">
    <source>
        <dbReference type="ARBA" id="ARBA00023242"/>
    </source>
</evidence>
<dbReference type="GO" id="GO:0044727">
    <property type="term" value="P:epigenetic programing of male pronucleus"/>
    <property type="evidence" value="ECO:0007669"/>
    <property type="project" value="TreeGrafter"/>
</dbReference>
<comment type="caution">
    <text evidence="5">The sequence shown here is derived from an EMBL/GenBank/DDBJ whole genome shotgun (WGS) entry which is preliminary data.</text>
</comment>
<protein>
    <submittedName>
        <fullName evidence="5">Uncharacterized protein</fullName>
    </submittedName>
</protein>
<dbReference type="Pfam" id="PF07004">
    <property type="entry name" value="SHIPPO-rpt"/>
    <property type="match status" value="2"/>
</dbReference>
<keyword evidence="4" id="KW-0539">Nucleus</keyword>
<dbReference type="AlphaFoldDB" id="A0A813NMS7"/>
<evidence type="ECO:0000256" key="1">
    <source>
        <dbReference type="ARBA" id="ARBA00004123"/>
    </source>
</evidence>
<dbReference type="GO" id="GO:0042393">
    <property type="term" value="F:histone binding"/>
    <property type="evidence" value="ECO:0007669"/>
    <property type="project" value="TreeGrafter"/>
</dbReference>
<dbReference type="PANTHER" id="PTHR35678:SF1">
    <property type="entry name" value="PROTEIN STPG4"/>
    <property type="match status" value="1"/>
</dbReference>
<dbReference type="Proteomes" id="UP000663879">
    <property type="component" value="Unassembled WGS sequence"/>
</dbReference>
<dbReference type="GO" id="GO:0001940">
    <property type="term" value="C:male pronucleus"/>
    <property type="evidence" value="ECO:0007669"/>
    <property type="project" value="TreeGrafter"/>
</dbReference>
<sequence>MQSKSASHNNSSSDKLDNNDYFRESSTLFKDPKMTRRKIFDSYEKPVSGRESWWRCYIRETPLPGKYNIPTFINELVKKPNTYRFKSDGRRHEPLPQVGKGEALLPGAYSYEDFSQRVKKLNLSYSFKNHTPIDKSKFAVSTGSEVGPFSYDTTKYLNIESSFEPVKHSFFKSKEKRKIFIPKDGPSPGEYEPANNESKKEVTSCFKSKNNRFIKPETKVPGPGTYEPISAWINSKNSQNFSNKGVFFTPSAKVLT</sequence>
<keyword evidence="3" id="KW-0963">Cytoplasm</keyword>
<gene>
    <name evidence="5" type="ORF">OXX778_LOCUS3440</name>
</gene>
<dbReference type="GO" id="GO:0042585">
    <property type="term" value="C:germinal vesicle"/>
    <property type="evidence" value="ECO:0007669"/>
    <property type="project" value="TreeGrafter"/>
</dbReference>
<accession>A0A813NMS7</accession>
<organism evidence="5 6">
    <name type="scientific">Brachionus calyciflorus</name>
    <dbReference type="NCBI Taxonomy" id="104777"/>
    <lineage>
        <taxon>Eukaryota</taxon>
        <taxon>Metazoa</taxon>
        <taxon>Spiralia</taxon>
        <taxon>Gnathifera</taxon>
        <taxon>Rotifera</taxon>
        <taxon>Eurotatoria</taxon>
        <taxon>Monogononta</taxon>
        <taxon>Pseudotrocha</taxon>
        <taxon>Ploima</taxon>
        <taxon>Brachionidae</taxon>
        <taxon>Brachionus</taxon>
    </lineage>
</organism>
<proteinExistence type="predicted"/>
<dbReference type="PANTHER" id="PTHR35678">
    <property type="entry name" value="PROTEIN STPG4"/>
    <property type="match status" value="1"/>
</dbReference>
<keyword evidence="6" id="KW-1185">Reference proteome</keyword>
<evidence type="ECO:0000313" key="6">
    <source>
        <dbReference type="Proteomes" id="UP000663879"/>
    </source>
</evidence>